<reference evidence="2 3" key="1">
    <citation type="submission" date="2019-06" db="EMBL/GenBank/DDBJ databases">
        <title>A novel species of marine bacteria.</title>
        <authorList>
            <person name="Wang Y."/>
        </authorList>
    </citation>
    <scope>NUCLEOTIDE SEQUENCE [LARGE SCALE GENOMIC DNA]</scope>
    <source>
        <strain evidence="2 3">MA1-10</strain>
    </source>
</reference>
<protein>
    <recommendedName>
        <fullName evidence="4">Dihydrodipicolinate reductase</fullName>
    </recommendedName>
</protein>
<evidence type="ECO:0008006" key="4">
    <source>
        <dbReference type="Google" id="ProtNLM"/>
    </source>
</evidence>
<dbReference type="EMBL" id="VICH01000004">
    <property type="protein sequence ID" value="TQV69500.1"/>
    <property type="molecule type" value="Genomic_DNA"/>
</dbReference>
<name>A0A545SX12_9RHOB</name>
<sequence>MRLVTTTALLGLLSSTAFAADWNTRPDDQLLSRADLEQQLVGQTLTFFDDGQSVYSENGEYAYTYGGGGTWLGHYELKDDSSVCVTFVTGVRRCDLIVEANDRLVVITEDGLRFPIR</sequence>
<dbReference type="OrthoDB" id="7709182at2"/>
<evidence type="ECO:0000256" key="1">
    <source>
        <dbReference type="SAM" id="SignalP"/>
    </source>
</evidence>
<gene>
    <name evidence="2" type="ORF">FIL88_08130</name>
</gene>
<organism evidence="2 3">
    <name type="scientific">Aliiroseovarius halocynthiae</name>
    <dbReference type="NCBI Taxonomy" id="985055"/>
    <lineage>
        <taxon>Bacteria</taxon>
        <taxon>Pseudomonadati</taxon>
        <taxon>Pseudomonadota</taxon>
        <taxon>Alphaproteobacteria</taxon>
        <taxon>Rhodobacterales</taxon>
        <taxon>Paracoccaceae</taxon>
        <taxon>Aliiroseovarius</taxon>
    </lineage>
</organism>
<accession>A0A545SX12</accession>
<dbReference type="RefSeq" id="WP_142853244.1">
    <property type="nucleotide sequence ID" value="NZ_FXWW01000001.1"/>
</dbReference>
<keyword evidence="3" id="KW-1185">Reference proteome</keyword>
<dbReference type="AlphaFoldDB" id="A0A545SX12"/>
<feature type="signal peptide" evidence="1">
    <location>
        <begin position="1"/>
        <end position="19"/>
    </location>
</feature>
<evidence type="ECO:0000313" key="3">
    <source>
        <dbReference type="Proteomes" id="UP000315816"/>
    </source>
</evidence>
<comment type="caution">
    <text evidence="2">The sequence shown here is derived from an EMBL/GenBank/DDBJ whole genome shotgun (WGS) entry which is preliminary data.</text>
</comment>
<dbReference type="Proteomes" id="UP000315816">
    <property type="component" value="Unassembled WGS sequence"/>
</dbReference>
<evidence type="ECO:0000313" key="2">
    <source>
        <dbReference type="EMBL" id="TQV69500.1"/>
    </source>
</evidence>
<feature type="chain" id="PRO_5022042790" description="Dihydrodipicolinate reductase" evidence="1">
    <location>
        <begin position="20"/>
        <end position="117"/>
    </location>
</feature>
<keyword evidence="1" id="KW-0732">Signal</keyword>
<proteinExistence type="predicted"/>